<evidence type="ECO:0000256" key="4">
    <source>
        <dbReference type="ARBA" id="ARBA00022692"/>
    </source>
</evidence>
<accession>A0A811QCW0</accession>
<sequence length="444" mass="49374">MVRLFEKIKGAARRKGKAPENNQPCSFPFHVLQQATNNFDKELVIGVGGFGDVYMGVLKCGTKVAVKRKKMASWQGQKEFRAEIELLARLKDPNLVDLIGYCDEENEMILVYEYMENGTLKSHLYGSDKPSLNWPERLEACVGAARGLHYLHTSSEKGIIHRDVKSENILLGENLCAKIADFGLSKDGPELNETHVITQVKGTPGYLDPEYYDTLQLTQKSDVYSFGVVLLEVLCGRPAIDLKLPKDKVNLARWVTGMLKNGQLEQIVDQKILGTISPHSLMIFCHIVLKCLAENRVERPSMEEVLRDLEQELEYVHGSISSAGLSAESSDDESYHDASSRLVRPGEGKVLTRSLAIKAYKRASNMPHDSSAPSTSRPVARAYQVPGGNNMNGFLELHSIQESISEAGNSHESDRDFTSQPIRPRGGKTLRRSLGKAYVRGDDL</sequence>
<evidence type="ECO:0000256" key="6">
    <source>
        <dbReference type="ARBA" id="ARBA00022741"/>
    </source>
</evidence>
<keyword evidence="2 13" id="KW-0723">Serine/threonine-protein kinase</keyword>
<evidence type="ECO:0000256" key="11">
    <source>
        <dbReference type="ARBA" id="ARBA00023180"/>
    </source>
</evidence>
<dbReference type="InterPro" id="IPR017441">
    <property type="entry name" value="Protein_kinase_ATP_BS"/>
</dbReference>
<dbReference type="PANTHER" id="PTHR27003">
    <property type="entry name" value="OS07G0166700 PROTEIN"/>
    <property type="match status" value="1"/>
</dbReference>
<feature type="domain" description="Protein kinase" evidence="15">
    <location>
        <begin position="39"/>
        <end position="316"/>
    </location>
</feature>
<evidence type="ECO:0000256" key="10">
    <source>
        <dbReference type="ARBA" id="ARBA00023136"/>
    </source>
</evidence>
<dbReference type="GO" id="GO:0009506">
    <property type="term" value="C:plasmodesma"/>
    <property type="evidence" value="ECO:0007669"/>
    <property type="project" value="TreeGrafter"/>
</dbReference>
<comment type="similarity">
    <text evidence="13">Belongs to the protein kinase superfamily.</text>
</comment>
<dbReference type="Pfam" id="PF07714">
    <property type="entry name" value="PK_Tyr_Ser-Thr"/>
    <property type="match status" value="1"/>
</dbReference>
<keyword evidence="17" id="KW-1185">Reference proteome</keyword>
<evidence type="ECO:0000256" key="12">
    <source>
        <dbReference type="PROSITE-ProRule" id="PRU10141"/>
    </source>
</evidence>
<keyword evidence="9" id="KW-1133">Transmembrane helix</keyword>
<dbReference type="SMART" id="SM00220">
    <property type="entry name" value="S_TKc"/>
    <property type="match status" value="1"/>
</dbReference>
<keyword evidence="6 12" id="KW-0547">Nucleotide-binding</keyword>
<dbReference type="GO" id="GO:0004674">
    <property type="term" value="F:protein serine/threonine kinase activity"/>
    <property type="evidence" value="ECO:0007669"/>
    <property type="project" value="UniProtKB-KW"/>
</dbReference>
<dbReference type="PROSITE" id="PS00107">
    <property type="entry name" value="PROTEIN_KINASE_ATP"/>
    <property type="match status" value="1"/>
</dbReference>
<feature type="compositionally biased region" description="Basic residues" evidence="14">
    <location>
        <begin position="425"/>
        <end position="434"/>
    </location>
</feature>
<comment type="subcellular location">
    <subcellularLocation>
        <location evidence="1">Membrane</location>
        <topology evidence="1">Single-pass type I membrane protein</topology>
    </subcellularLocation>
</comment>
<dbReference type="InterPro" id="IPR000719">
    <property type="entry name" value="Prot_kinase_dom"/>
</dbReference>
<dbReference type="InterPro" id="IPR011009">
    <property type="entry name" value="Kinase-like_dom_sf"/>
</dbReference>
<name>A0A811QCW0_9POAL</name>
<dbReference type="InterPro" id="IPR001245">
    <property type="entry name" value="Ser-Thr/Tyr_kinase_cat_dom"/>
</dbReference>
<keyword evidence="7" id="KW-0418">Kinase</keyword>
<evidence type="ECO:0000256" key="14">
    <source>
        <dbReference type="SAM" id="MobiDB-lite"/>
    </source>
</evidence>
<evidence type="ECO:0000256" key="1">
    <source>
        <dbReference type="ARBA" id="ARBA00004479"/>
    </source>
</evidence>
<keyword evidence="3" id="KW-0808">Transferase</keyword>
<dbReference type="FunFam" id="1.10.510.10:FF:000252">
    <property type="entry name" value="Receptor-like protein kinase FERONIA"/>
    <property type="match status" value="1"/>
</dbReference>
<dbReference type="CDD" id="cd14066">
    <property type="entry name" value="STKc_IRAK"/>
    <property type="match status" value="1"/>
</dbReference>
<comment type="caution">
    <text evidence="16">The sequence shown here is derived from an EMBL/GenBank/DDBJ whole genome shotgun (WGS) entry which is preliminary data.</text>
</comment>
<keyword evidence="11" id="KW-0325">Glycoprotein</keyword>
<dbReference type="InterPro" id="IPR045272">
    <property type="entry name" value="ANXUR1/2-like"/>
</dbReference>
<dbReference type="GO" id="GO:0005886">
    <property type="term" value="C:plasma membrane"/>
    <property type="evidence" value="ECO:0007669"/>
    <property type="project" value="TreeGrafter"/>
</dbReference>
<dbReference type="Proteomes" id="UP000604825">
    <property type="component" value="Unassembled WGS sequence"/>
</dbReference>
<evidence type="ECO:0000256" key="9">
    <source>
        <dbReference type="ARBA" id="ARBA00022989"/>
    </source>
</evidence>
<dbReference type="SUPFAM" id="SSF56112">
    <property type="entry name" value="Protein kinase-like (PK-like)"/>
    <property type="match status" value="1"/>
</dbReference>
<evidence type="ECO:0000313" key="16">
    <source>
        <dbReference type="EMBL" id="CAD6255080.1"/>
    </source>
</evidence>
<reference evidence="16" key="1">
    <citation type="submission" date="2020-10" db="EMBL/GenBank/DDBJ databases">
        <authorList>
            <person name="Han B."/>
            <person name="Lu T."/>
            <person name="Zhao Q."/>
            <person name="Huang X."/>
            <person name="Zhao Y."/>
        </authorList>
    </citation>
    <scope>NUCLEOTIDE SEQUENCE</scope>
</reference>
<dbReference type="Gene3D" id="3.30.200.20">
    <property type="entry name" value="Phosphorylase Kinase, domain 1"/>
    <property type="match status" value="1"/>
</dbReference>
<dbReference type="PROSITE" id="PS50011">
    <property type="entry name" value="PROTEIN_KINASE_DOM"/>
    <property type="match status" value="1"/>
</dbReference>
<keyword evidence="4" id="KW-0812">Transmembrane</keyword>
<dbReference type="GO" id="GO:0004714">
    <property type="term" value="F:transmembrane receptor protein tyrosine kinase activity"/>
    <property type="evidence" value="ECO:0007669"/>
    <property type="project" value="InterPro"/>
</dbReference>
<evidence type="ECO:0000256" key="3">
    <source>
        <dbReference type="ARBA" id="ARBA00022679"/>
    </source>
</evidence>
<evidence type="ECO:0000259" key="15">
    <source>
        <dbReference type="PROSITE" id="PS50011"/>
    </source>
</evidence>
<dbReference type="GO" id="GO:0005524">
    <property type="term" value="F:ATP binding"/>
    <property type="evidence" value="ECO:0007669"/>
    <property type="project" value="UniProtKB-UniRule"/>
</dbReference>
<dbReference type="EMBL" id="CAJGYO010000009">
    <property type="protein sequence ID" value="CAD6255080.1"/>
    <property type="molecule type" value="Genomic_DNA"/>
</dbReference>
<dbReference type="OrthoDB" id="4062651at2759"/>
<dbReference type="FunFam" id="3.30.200.20:FF:000039">
    <property type="entry name" value="receptor-like protein kinase FERONIA"/>
    <property type="match status" value="1"/>
</dbReference>
<proteinExistence type="inferred from homology"/>
<gene>
    <name evidence="16" type="ORF">NCGR_LOCUS38676</name>
</gene>
<evidence type="ECO:0000256" key="8">
    <source>
        <dbReference type="ARBA" id="ARBA00022840"/>
    </source>
</evidence>
<organism evidence="16 17">
    <name type="scientific">Miscanthus lutarioriparius</name>
    <dbReference type="NCBI Taxonomy" id="422564"/>
    <lineage>
        <taxon>Eukaryota</taxon>
        <taxon>Viridiplantae</taxon>
        <taxon>Streptophyta</taxon>
        <taxon>Embryophyta</taxon>
        <taxon>Tracheophyta</taxon>
        <taxon>Spermatophyta</taxon>
        <taxon>Magnoliopsida</taxon>
        <taxon>Liliopsida</taxon>
        <taxon>Poales</taxon>
        <taxon>Poaceae</taxon>
        <taxon>PACMAD clade</taxon>
        <taxon>Panicoideae</taxon>
        <taxon>Andropogonodae</taxon>
        <taxon>Andropogoneae</taxon>
        <taxon>Saccharinae</taxon>
        <taxon>Miscanthus</taxon>
    </lineage>
</organism>
<evidence type="ECO:0000256" key="13">
    <source>
        <dbReference type="RuleBase" id="RU000304"/>
    </source>
</evidence>
<feature type="region of interest" description="Disordered" evidence="14">
    <location>
        <begin position="405"/>
        <end position="444"/>
    </location>
</feature>
<evidence type="ECO:0000313" key="17">
    <source>
        <dbReference type="Proteomes" id="UP000604825"/>
    </source>
</evidence>
<dbReference type="Gene3D" id="1.10.510.10">
    <property type="entry name" value="Transferase(Phosphotransferase) domain 1"/>
    <property type="match status" value="1"/>
</dbReference>
<dbReference type="PANTHER" id="PTHR27003:SF426">
    <property type="entry name" value="RECEPTOR-LIKE PROTEIN KINASE HERK 1"/>
    <property type="match status" value="1"/>
</dbReference>
<evidence type="ECO:0000256" key="2">
    <source>
        <dbReference type="ARBA" id="ARBA00022527"/>
    </source>
</evidence>
<keyword evidence="10" id="KW-0472">Membrane</keyword>
<feature type="binding site" evidence="12">
    <location>
        <position position="67"/>
    </location>
    <ligand>
        <name>ATP</name>
        <dbReference type="ChEBI" id="CHEBI:30616"/>
    </ligand>
</feature>
<keyword evidence="5" id="KW-0732">Signal</keyword>
<evidence type="ECO:0000256" key="5">
    <source>
        <dbReference type="ARBA" id="ARBA00022729"/>
    </source>
</evidence>
<dbReference type="AlphaFoldDB" id="A0A811QCW0"/>
<keyword evidence="8 12" id="KW-0067">ATP-binding</keyword>
<evidence type="ECO:0000256" key="7">
    <source>
        <dbReference type="ARBA" id="ARBA00022777"/>
    </source>
</evidence>
<dbReference type="InterPro" id="IPR008271">
    <property type="entry name" value="Ser/Thr_kinase_AS"/>
</dbReference>
<dbReference type="PROSITE" id="PS00108">
    <property type="entry name" value="PROTEIN_KINASE_ST"/>
    <property type="match status" value="1"/>
</dbReference>
<protein>
    <recommendedName>
        <fullName evidence="15">Protein kinase domain-containing protein</fullName>
    </recommendedName>
</protein>